<dbReference type="EMBL" id="NBNE01002072">
    <property type="protein sequence ID" value="OWZ11633.1"/>
    <property type="molecule type" value="Genomic_DNA"/>
</dbReference>
<comment type="caution">
    <text evidence="1">The sequence shown here is derived from an EMBL/GenBank/DDBJ whole genome shotgun (WGS) entry which is preliminary data.</text>
</comment>
<evidence type="ECO:0000313" key="1">
    <source>
        <dbReference type="EMBL" id="OWZ11633.1"/>
    </source>
</evidence>
<keyword evidence="2" id="KW-1185">Reference proteome</keyword>
<accession>A0A225W1N5</accession>
<sequence>MLRVSKASSVFEVLAATIAPCRLPPHESDELGDLREVARLQTWCEVAKRNLANEVDLRSTAETNITRTIDDFYTRSDCKQNFQTWMSLPPDRDHALQQLKDYCGTSEADCAAAMRYVEQESVRVKAGHVACSMGLTKLWQYLKENDRGTVSTPSPRRKALLVENASWRRANSIFCRNSAEHGMDADALVLSTARRFAIQLGIARSRC</sequence>
<gene>
    <name evidence="1" type="ORF">PHMEG_00015319</name>
</gene>
<organism evidence="1 2">
    <name type="scientific">Phytophthora megakarya</name>
    <dbReference type="NCBI Taxonomy" id="4795"/>
    <lineage>
        <taxon>Eukaryota</taxon>
        <taxon>Sar</taxon>
        <taxon>Stramenopiles</taxon>
        <taxon>Oomycota</taxon>
        <taxon>Peronosporomycetes</taxon>
        <taxon>Peronosporales</taxon>
        <taxon>Peronosporaceae</taxon>
        <taxon>Phytophthora</taxon>
    </lineage>
</organism>
<reference evidence="2" key="1">
    <citation type="submission" date="2017-03" db="EMBL/GenBank/DDBJ databases">
        <title>Phytopthora megakarya and P. palmivora, two closely related causual agents of cacao black pod achieved similar genome size and gene model numbers by different mechanisms.</title>
        <authorList>
            <person name="Ali S."/>
            <person name="Shao J."/>
            <person name="Larry D.J."/>
            <person name="Kronmiller B."/>
            <person name="Shen D."/>
            <person name="Strem M.D."/>
            <person name="Melnick R.L."/>
            <person name="Guiltinan M.J."/>
            <person name="Tyler B.M."/>
            <person name="Meinhardt L.W."/>
            <person name="Bailey B.A."/>
        </authorList>
    </citation>
    <scope>NUCLEOTIDE SEQUENCE [LARGE SCALE GENOMIC DNA]</scope>
    <source>
        <strain evidence="2">zdho120</strain>
    </source>
</reference>
<name>A0A225W1N5_9STRA</name>
<proteinExistence type="predicted"/>
<dbReference type="Proteomes" id="UP000198211">
    <property type="component" value="Unassembled WGS sequence"/>
</dbReference>
<evidence type="ECO:0000313" key="2">
    <source>
        <dbReference type="Proteomes" id="UP000198211"/>
    </source>
</evidence>
<protein>
    <submittedName>
        <fullName evidence="1">Uncharacterized protein</fullName>
    </submittedName>
</protein>
<dbReference type="AlphaFoldDB" id="A0A225W1N5"/>